<dbReference type="Pfam" id="PF13727">
    <property type="entry name" value="CoA_binding_3"/>
    <property type="match status" value="1"/>
</dbReference>
<keyword evidence="2" id="KW-1133">Transmembrane helix</keyword>
<protein>
    <submittedName>
        <fullName evidence="4">Polysaccharide biosynthesis protein</fullName>
    </submittedName>
</protein>
<dbReference type="CDD" id="cd05237">
    <property type="entry name" value="UDP_invert_4-6DH_SDR_e"/>
    <property type="match status" value="1"/>
</dbReference>
<keyword evidence="2" id="KW-0472">Membrane</keyword>
<evidence type="ECO:0000256" key="2">
    <source>
        <dbReference type="SAM" id="Phobius"/>
    </source>
</evidence>
<dbReference type="InterPro" id="IPR057326">
    <property type="entry name" value="KR_dom"/>
</dbReference>
<dbReference type="Gene3D" id="3.40.50.720">
    <property type="entry name" value="NAD(P)-binding Rossmann-like Domain"/>
    <property type="match status" value="2"/>
</dbReference>
<dbReference type="Proteomes" id="UP000321805">
    <property type="component" value="Chromosome"/>
</dbReference>
<sequence>MRRRLRSVALPLHRHSMPQVGIDAALVALAYFLAFRLRFDNGVPDDYADLQAATIAWVVGASVVVFTLFRLYEKWWRYTGHRDYVNIVEAVTVGTLFVPAFVALTQPVIVRSGRGDVALTVPTGVLALFFLLTLTLVGGARFVSRAVYERPPGGFRARSDARRVLIVGAGDGGRLVLREILRNRDLGLDPVGFVDDDPTKHRVRIDGVRVLGRTDELPRILDEAEPDEVTIAIPSAPGTLRARVVSACRTRGIPVRTLPTVFELLQTGGANVVRQARPVEVEDILGREPVRMELDRVGRYLDGEVVMVTGAGGSIGSELCRQISRVAPRKLILLDHAEDNLFRIQRELEDDRHVHPSTLAVVLADCKEGERMREVFAEHRPTVVFHAAAYKHVGLMELNPVEAVRNNAVATRLLARVAGEHEVKRFVLISTDKAVAPATVMGASKALAEYAVEAAQDRWPRTRFAIVRFGNVLGSSGSVVPIFRRQIARGGPVTVTDLRMTRYFMTIPEAVQLVIRSGSLGQGGEIFVLEMGDPVSIRHLAETMIELSGLRPGEDIAIEEVGRRPGEKLHEDLFNPYERTQPTPAEKITRAERDRLDPAVVEAMFDEVGLLVLEGDAAALAAKVSELTGMRASAALADPPDAPGPQAGRAVL</sequence>
<keyword evidence="5" id="KW-1185">Reference proteome</keyword>
<evidence type="ECO:0000256" key="1">
    <source>
        <dbReference type="ARBA" id="ARBA00007430"/>
    </source>
</evidence>
<comment type="similarity">
    <text evidence="1">Belongs to the polysaccharide synthase family.</text>
</comment>
<feature type="transmembrane region" description="Helical" evidence="2">
    <location>
        <begin position="124"/>
        <end position="143"/>
    </location>
</feature>
<feature type="transmembrane region" description="Helical" evidence="2">
    <location>
        <begin position="84"/>
        <end position="104"/>
    </location>
</feature>
<dbReference type="AlphaFoldDB" id="A0A5B8U1E1"/>
<name>A0A5B8U1E1_9ACTN</name>
<dbReference type="InterPro" id="IPR036291">
    <property type="entry name" value="NAD(P)-bd_dom_sf"/>
</dbReference>
<evidence type="ECO:0000259" key="3">
    <source>
        <dbReference type="SMART" id="SM00822"/>
    </source>
</evidence>
<dbReference type="OrthoDB" id="9804264at2"/>
<reference evidence="4 5" key="1">
    <citation type="journal article" date="2018" name="J. Microbiol.">
        <title>Baekduia soli gen. nov., sp. nov., a novel bacterium isolated from the soil of Baekdu Mountain and proposal of a novel family name, Baekduiaceae fam. nov.</title>
        <authorList>
            <person name="An D.S."/>
            <person name="Siddiqi M.Z."/>
            <person name="Kim K.H."/>
            <person name="Yu H.S."/>
            <person name="Im W.T."/>
        </authorList>
    </citation>
    <scope>NUCLEOTIDE SEQUENCE [LARGE SCALE GENOMIC DNA]</scope>
    <source>
        <strain evidence="4 5">BR7-21</strain>
    </source>
</reference>
<dbReference type="InterPro" id="IPR051203">
    <property type="entry name" value="Polysaccharide_Synthase-Rel"/>
</dbReference>
<dbReference type="Pfam" id="PF02719">
    <property type="entry name" value="Polysacc_synt_2"/>
    <property type="match status" value="1"/>
</dbReference>
<proteinExistence type="inferred from homology"/>
<feature type="transmembrane region" description="Helical" evidence="2">
    <location>
        <begin position="51"/>
        <end position="72"/>
    </location>
</feature>
<evidence type="ECO:0000313" key="5">
    <source>
        <dbReference type="Proteomes" id="UP000321805"/>
    </source>
</evidence>
<dbReference type="SUPFAM" id="SSF51735">
    <property type="entry name" value="NAD(P)-binding Rossmann-fold domains"/>
    <property type="match status" value="2"/>
</dbReference>
<evidence type="ECO:0000313" key="4">
    <source>
        <dbReference type="EMBL" id="QEC46884.1"/>
    </source>
</evidence>
<organism evidence="4 5">
    <name type="scientific">Baekduia soli</name>
    <dbReference type="NCBI Taxonomy" id="496014"/>
    <lineage>
        <taxon>Bacteria</taxon>
        <taxon>Bacillati</taxon>
        <taxon>Actinomycetota</taxon>
        <taxon>Thermoleophilia</taxon>
        <taxon>Solirubrobacterales</taxon>
        <taxon>Baekduiaceae</taxon>
        <taxon>Baekduia</taxon>
    </lineage>
</organism>
<dbReference type="PANTHER" id="PTHR43318">
    <property type="entry name" value="UDP-N-ACETYLGLUCOSAMINE 4,6-DEHYDRATASE"/>
    <property type="match status" value="1"/>
</dbReference>
<feature type="transmembrane region" description="Helical" evidence="2">
    <location>
        <begin position="20"/>
        <end position="39"/>
    </location>
</feature>
<dbReference type="PANTHER" id="PTHR43318:SF1">
    <property type="entry name" value="POLYSACCHARIDE BIOSYNTHESIS PROTEIN EPSC-RELATED"/>
    <property type="match status" value="1"/>
</dbReference>
<feature type="domain" description="Ketoreductase" evidence="3">
    <location>
        <begin position="304"/>
        <end position="475"/>
    </location>
</feature>
<dbReference type="KEGG" id="bsol:FSW04_04275"/>
<keyword evidence="2" id="KW-0812">Transmembrane</keyword>
<gene>
    <name evidence="4" type="ORF">FSW04_04275</name>
</gene>
<dbReference type="EMBL" id="CP042430">
    <property type="protein sequence ID" value="QEC46884.1"/>
    <property type="molecule type" value="Genomic_DNA"/>
</dbReference>
<dbReference type="InterPro" id="IPR003869">
    <property type="entry name" value="Polysac_CapD-like"/>
</dbReference>
<accession>A0A5B8U1E1</accession>
<dbReference type="SMART" id="SM00822">
    <property type="entry name" value="PKS_KR"/>
    <property type="match status" value="1"/>
</dbReference>